<dbReference type="PRINTS" id="PR00756">
    <property type="entry name" value="ALADIPTASE"/>
</dbReference>
<dbReference type="InterPro" id="IPR050344">
    <property type="entry name" value="Peptidase_M1_aminopeptidases"/>
</dbReference>
<evidence type="ECO:0000256" key="3">
    <source>
        <dbReference type="ARBA" id="ARBA00004609"/>
    </source>
</evidence>
<comment type="similarity">
    <text evidence="4">Belongs to the peptidase M1 family.</text>
</comment>
<dbReference type="InterPro" id="IPR001930">
    <property type="entry name" value="Peptidase_M1"/>
</dbReference>
<keyword evidence="9" id="KW-0336">GPI-anchor</keyword>
<evidence type="ECO:0000259" key="28">
    <source>
        <dbReference type="Pfam" id="PF17900"/>
    </source>
</evidence>
<evidence type="ECO:0000256" key="5">
    <source>
        <dbReference type="ARBA" id="ARBA00011748"/>
    </source>
</evidence>
<dbReference type="Gene3D" id="2.60.40.1910">
    <property type="match status" value="1"/>
</dbReference>
<feature type="binding site" evidence="24">
    <location>
        <position position="353"/>
    </location>
    <ligand>
        <name>Zn(2+)</name>
        <dbReference type="ChEBI" id="CHEBI:29105"/>
        <note>catalytic</note>
    </ligand>
</feature>
<feature type="binding site" evidence="24">
    <location>
        <position position="334"/>
    </location>
    <ligand>
        <name>Zn(2+)</name>
        <dbReference type="ChEBI" id="CHEBI:29105"/>
        <note>catalytic</note>
    </ligand>
</feature>
<keyword evidence="12 24" id="KW-0479">Metal-binding</keyword>
<evidence type="ECO:0000256" key="24">
    <source>
        <dbReference type="PIRSR" id="PIRSR634016-3"/>
    </source>
</evidence>
<evidence type="ECO:0000256" key="1">
    <source>
        <dbReference type="ARBA" id="ARBA00001703"/>
    </source>
</evidence>
<evidence type="ECO:0000256" key="16">
    <source>
        <dbReference type="ARBA" id="ARBA00022968"/>
    </source>
</evidence>
<keyword evidence="22" id="KW-0449">Lipoprotein</keyword>
<evidence type="ECO:0000256" key="22">
    <source>
        <dbReference type="ARBA" id="ARBA00023288"/>
    </source>
</evidence>
<evidence type="ECO:0000256" key="20">
    <source>
        <dbReference type="ARBA" id="ARBA00023157"/>
    </source>
</evidence>
<evidence type="ECO:0000256" key="2">
    <source>
        <dbReference type="ARBA" id="ARBA00004401"/>
    </source>
</evidence>
<feature type="domain" description="Aminopeptidase N-like N-terminal" evidence="28">
    <location>
        <begin position="596"/>
        <end position="711"/>
    </location>
</feature>
<keyword evidence="15" id="KW-0106">Calcium</keyword>
<dbReference type="GO" id="GO:0005737">
    <property type="term" value="C:cytoplasm"/>
    <property type="evidence" value="ECO:0007669"/>
    <property type="project" value="TreeGrafter"/>
</dbReference>
<feature type="domain" description="Aminopeptidase N-like N-terminal" evidence="28">
    <location>
        <begin position="68"/>
        <end position="181"/>
    </location>
</feature>
<dbReference type="STRING" id="121845.A0A3Q0JHI0"/>
<keyword evidence="11" id="KW-0812">Transmembrane</keyword>
<feature type="active site" description="Proton acceptor" evidence="23">
    <location>
        <position position="331"/>
    </location>
</feature>
<keyword evidence="16" id="KW-0735">Signal-anchor</keyword>
<evidence type="ECO:0000256" key="23">
    <source>
        <dbReference type="PIRSR" id="PIRSR634016-1"/>
    </source>
</evidence>
<dbReference type="Proteomes" id="UP000079169">
    <property type="component" value="Unplaced"/>
</dbReference>
<dbReference type="SUPFAM" id="SSF55486">
    <property type="entry name" value="Metalloproteases ('zincins'), catalytic domain"/>
    <property type="match status" value="2"/>
</dbReference>
<gene>
    <name evidence="30" type="primary">LOC113472354</name>
</gene>
<keyword evidence="29" id="KW-1185">Reference proteome</keyword>
<evidence type="ECO:0000256" key="14">
    <source>
        <dbReference type="ARBA" id="ARBA00022833"/>
    </source>
</evidence>
<accession>A0A3Q0JHI0</accession>
<dbReference type="GeneID" id="113472354"/>
<dbReference type="Pfam" id="PF01433">
    <property type="entry name" value="Peptidase_M1"/>
    <property type="match status" value="1"/>
</dbReference>
<comment type="catalytic activity">
    <reaction evidence="1">
        <text>Release of N-terminal glutamate (and to a lesser extent aspartate) from a peptide.</text>
        <dbReference type="EC" id="3.4.11.7"/>
    </reaction>
</comment>
<organism evidence="29 30">
    <name type="scientific">Diaphorina citri</name>
    <name type="common">Asian citrus psyllid</name>
    <dbReference type="NCBI Taxonomy" id="121845"/>
    <lineage>
        <taxon>Eukaryota</taxon>
        <taxon>Metazoa</taxon>
        <taxon>Ecdysozoa</taxon>
        <taxon>Arthropoda</taxon>
        <taxon>Hexapoda</taxon>
        <taxon>Insecta</taxon>
        <taxon>Pterygota</taxon>
        <taxon>Neoptera</taxon>
        <taxon>Paraneoptera</taxon>
        <taxon>Hemiptera</taxon>
        <taxon>Sternorrhyncha</taxon>
        <taxon>Psylloidea</taxon>
        <taxon>Psyllidae</taxon>
        <taxon>Diaphorininae</taxon>
        <taxon>Diaphorina</taxon>
    </lineage>
</organism>
<evidence type="ECO:0000256" key="6">
    <source>
        <dbReference type="ARBA" id="ARBA00012567"/>
    </source>
</evidence>
<dbReference type="PaxDb" id="121845-A0A3Q0JHI0"/>
<dbReference type="InterPro" id="IPR027268">
    <property type="entry name" value="Peptidase_M4/M1_CTD_sf"/>
</dbReference>
<dbReference type="InterPro" id="IPR034016">
    <property type="entry name" value="M1_APN-typ"/>
</dbReference>
<evidence type="ECO:0000256" key="18">
    <source>
        <dbReference type="ARBA" id="ARBA00023049"/>
    </source>
</evidence>
<dbReference type="FunFam" id="1.10.390.10:FF:000016">
    <property type="entry name" value="Glutamyl aminopeptidase"/>
    <property type="match status" value="1"/>
</dbReference>
<evidence type="ECO:0000259" key="26">
    <source>
        <dbReference type="Pfam" id="PF01433"/>
    </source>
</evidence>
<dbReference type="EC" id="3.4.11.7" evidence="6"/>
<keyword evidence="21" id="KW-0325">Glycoprotein</keyword>
<evidence type="ECO:0000256" key="9">
    <source>
        <dbReference type="ARBA" id="ARBA00022622"/>
    </source>
</evidence>
<dbReference type="InterPro" id="IPR045357">
    <property type="entry name" value="Aminopeptidase_N-like_N"/>
</dbReference>
<keyword evidence="19" id="KW-0472">Membrane</keyword>
<evidence type="ECO:0000256" key="12">
    <source>
        <dbReference type="ARBA" id="ARBA00022723"/>
    </source>
</evidence>
<dbReference type="Pfam" id="PF11838">
    <property type="entry name" value="ERAP1_C"/>
    <property type="match status" value="2"/>
</dbReference>
<dbReference type="GO" id="GO:0043171">
    <property type="term" value="P:peptide catabolic process"/>
    <property type="evidence" value="ECO:0007669"/>
    <property type="project" value="TreeGrafter"/>
</dbReference>
<dbReference type="Gene3D" id="2.60.40.1730">
    <property type="entry name" value="tricorn interacting facor f3 domain"/>
    <property type="match status" value="3"/>
</dbReference>
<keyword evidence="8" id="KW-1003">Cell membrane</keyword>
<sequence>MSLMKLSLLLGLVCVGLTVAVVFLSYSLLMCEHHELSTSKPTPSSLMSTPNPLEPWEKDFRLSPAITPFLYDLKLHPDLKTALFTVEEKILVTVTHPVDYIYLHIDRLNVTKSVVTQNGVQVPVKRAFSYPKHQYWVVQLEKNLELGECTLEFTADGNLKKQDIVGFYQSTYQAISGETRYASPLIHLTHIYSHLQKSTDDQPGVNQTTVEFATTVPMSTYLVCFIVCDFDHLPSQDAKQGFPIKVYAREGQLEHMEFAQKTAIAAINFYVEYFNISYPLPKLDLIAIPDFVSGAMEHWGLVTFREAAVLFKKGSSSIVNKKRVAMTTSHELAHMWFGDLVTMGWWNDLWLNEGFASYMQYKALAKVEPTWEVDTMFLTDMLHSTLQLDQTLSSHPIVQTVSNPDQITEIFDVISYQKGSSVIRMLENMMGEESFAHGVTSYLNEFQFKNAETNDLWSHLQKFANNMSVTSVMDTYTRQMGFPIITVKKSGDQVTFTQQRYLSNPNASYNPDDSPFKYLWDVYITMFTSSDPSHTLHTWLYRNMSEGKIAEPIKRYCLKTACENLEAPKSFKNDSTVSNPTQPWELNSRLETTVIPKMYDLYLNPYLGKKLFTGTVKINIEVTNATGYIYLHKSSLTIEETTVFKGEDITPIDLLSTFDYAKNEYWVITFKETIDPGSYVLKFKFKGNFSKKNEGFYESMYMNYKNHKRYLWDVYITMFTSSDPSHTLHTWLYRNMSEDLIAIPDFVSGAMEHWGLVTFREAAVLFKKGSSSIVNKKRVAMTTSHELAHMWFGDLVTMGWWNDLWLNEGFASYMQYKALAKVEPTWEVLYIRCLLKDKLSEETWKVENKSYLEVNLKLVLNDLGCNFGAPSCLKKAADLLKNWFDSGVKPEADLRGLVYRYGMENVGEEEWKKMWAKFREESNPQEQIKMLGGLSSVKEPKLLEKFLEMAKDEKNIRSQDYFTVIVMVAGNPKGLPVAWDYVKKNWDYLVKRFGLNHRVFGRIIPSVCGKFTTQERLDEVLDARDRSNLLDDAFNLAESQMIEYSTTFNLMKYMSKEDHFVPWTVVYNKLSRLDDKLYSTEGHEDFKLYIRCLLKDKLSEETWKVENKSYLEVNLKLVLNDLGCNFGAPSCLKKAADLLKNWFDSGVKPEADLRGLVYRYATNTSRLISFPQSHSRFLEMAKDEKNIRSQDYFTVIVMVAGNPKGLPVAWDYVKKNWDYLLKRFGLNHRVFGRIIPSVCGKFTTQERLDEVSEKSLKNLL</sequence>
<evidence type="ECO:0000313" key="29">
    <source>
        <dbReference type="Proteomes" id="UP000079169"/>
    </source>
</evidence>
<dbReference type="InterPro" id="IPR014782">
    <property type="entry name" value="Peptidase_M1_dom"/>
</dbReference>
<keyword evidence="18" id="KW-0482">Metalloprotease</keyword>
<evidence type="ECO:0000256" key="19">
    <source>
        <dbReference type="ARBA" id="ARBA00023136"/>
    </source>
</evidence>
<evidence type="ECO:0000256" key="15">
    <source>
        <dbReference type="ARBA" id="ARBA00022837"/>
    </source>
</evidence>
<dbReference type="RefSeq" id="XP_026687871.1">
    <property type="nucleotide sequence ID" value="XM_026832070.1"/>
</dbReference>
<dbReference type="InterPro" id="IPR042097">
    <property type="entry name" value="Aminopeptidase_N-like_N_sf"/>
</dbReference>
<feature type="domain" description="ERAP1-like C-terminal" evidence="27">
    <location>
        <begin position="1174"/>
        <end position="1253"/>
    </location>
</feature>
<dbReference type="GO" id="GO:0006508">
    <property type="term" value="P:proteolysis"/>
    <property type="evidence" value="ECO:0007669"/>
    <property type="project" value="UniProtKB-KW"/>
</dbReference>
<feature type="domain" description="ERAP1-like C-terminal" evidence="27">
    <location>
        <begin position="830"/>
        <end position="1020"/>
    </location>
</feature>
<dbReference type="GO" id="GO:0004230">
    <property type="term" value="F:glutamyl aminopeptidase activity"/>
    <property type="evidence" value="ECO:0007669"/>
    <property type="project" value="UniProtKB-EC"/>
</dbReference>
<evidence type="ECO:0000256" key="13">
    <source>
        <dbReference type="ARBA" id="ARBA00022801"/>
    </source>
</evidence>
<feature type="binding site" evidence="24">
    <location>
        <position position="330"/>
    </location>
    <ligand>
        <name>Zn(2+)</name>
        <dbReference type="ChEBI" id="CHEBI:29105"/>
        <note>catalytic</note>
    </ligand>
</feature>
<dbReference type="KEGG" id="dci:113472354"/>
<evidence type="ECO:0000256" key="17">
    <source>
        <dbReference type="ARBA" id="ARBA00022989"/>
    </source>
</evidence>
<proteinExistence type="inferred from homology"/>
<keyword evidence="13" id="KW-0378">Hydrolase</keyword>
<dbReference type="GO" id="GO:0070006">
    <property type="term" value="F:metalloaminopeptidase activity"/>
    <property type="evidence" value="ECO:0007669"/>
    <property type="project" value="TreeGrafter"/>
</dbReference>
<dbReference type="GO" id="GO:0005615">
    <property type="term" value="C:extracellular space"/>
    <property type="evidence" value="ECO:0007669"/>
    <property type="project" value="TreeGrafter"/>
</dbReference>
<evidence type="ECO:0000313" key="30">
    <source>
        <dbReference type="RefSeq" id="XP_026687871.1"/>
    </source>
</evidence>
<dbReference type="PANTHER" id="PTHR11533:SF276">
    <property type="entry name" value="GLUTAMYL AMINOPEPTIDASE"/>
    <property type="match status" value="1"/>
</dbReference>
<dbReference type="CDD" id="cd09601">
    <property type="entry name" value="M1_APN-Q_like"/>
    <property type="match status" value="1"/>
</dbReference>
<keyword evidence="14 24" id="KW-0862">Zinc</keyword>
<keyword evidence="20" id="KW-1015">Disulfide bond</keyword>
<keyword evidence="10" id="KW-0645">Protease</keyword>
<evidence type="ECO:0000259" key="27">
    <source>
        <dbReference type="Pfam" id="PF11838"/>
    </source>
</evidence>
<dbReference type="Gene3D" id="1.25.50.20">
    <property type="match status" value="3"/>
</dbReference>
<name>A0A3Q0JHI0_DIACI</name>
<evidence type="ECO:0000256" key="4">
    <source>
        <dbReference type="ARBA" id="ARBA00010136"/>
    </source>
</evidence>
<protein>
    <recommendedName>
        <fullName evidence="6">glutamyl aminopeptidase</fullName>
        <ecNumber evidence="6">3.4.11.7</ecNumber>
    </recommendedName>
</protein>
<evidence type="ECO:0000256" key="21">
    <source>
        <dbReference type="ARBA" id="ARBA00023180"/>
    </source>
</evidence>
<evidence type="ECO:0000256" key="25">
    <source>
        <dbReference type="PIRSR" id="PIRSR634016-4"/>
    </source>
</evidence>
<dbReference type="PANTHER" id="PTHR11533">
    <property type="entry name" value="PROTEASE M1 ZINC METALLOPROTEASE"/>
    <property type="match status" value="1"/>
</dbReference>
<reference evidence="30" key="1">
    <citation type="submission" date="2025-08" db="UniProtKB">
        <authorList>
            <consortium name="RefSeq"/>
        </authorList>
    </citation>
    <scope>IDENTIFICATION</scope>
</reference>
<dbReference type="AlphaFoldDB" id="A0A3Q0JHI0"/>
<feature type="domain" description="Peptidase M1 membrane alanine aminopeptidase" evidence="26">
    <location>
        <begin position="259"/>
        <end position="476"/>
    </location>
</feature>
<dbReference type="GO" id="GO:0008270">
    <property type="term" value="F:zinc ion binding"/>
    <property type="evidence" value="ECO:0007669"/>
    <property type="project" value="InterPro"/>
</dbReference>
<dbReference type="Pfam" id="PF17900">
    <property type="entry name" value="Peptidase_M1_N"/>
    <property type="match status" value="2"/>
</dbReference>
<dbReference type="SUPFAM" id="SSF63737">
    <property type="entry name" value="Leukotriene A4 hydrolase N-terminal domain"/>
    <property type="match status" value="2"/>
</dbReference>
<dbReference type="GO" id="GO:0005886">
    <property type="term" value="C:plasma membrane"/>
    <property type="evidence" value="ECO:0007669"/>
    <property type="project" value="UniProtKB-SubCell"/>
</dbReference>
<dbReference type="Gene3D" id="1.10.390.10">
    <property type="entry name" value="Neutral Protease Domain 2"/>
    <property type="match status" value="1"/>
</dbReference>
<dbReference type="GO" id="GO:0098552">
    <property type="term" value="C:side of membrane"/>
    <property type="evidence" value="ECO:0007669"/>
    <property type="project" value="UniProtKB-KW"/>
</dbReference>
<evidence type="ECO:0000256" key="8">
    <source>
        <dbReference type="ARBA" id="ARBA00022475"/>
    </source>
</evidence>
<evidence type="ECO:0000256" key="10">
    <source>
        <dbReference type="ARBA" id="ARBA00022670"/>
    </source>
</evidence>
<comment type="cofactor">
    <cofactor evidence="24">
        <name>Zn(2+)</name>
        <dbReference type="ChEBI" id="CHEBI:29105"/>
    </cofactor>
    <text evidence="24">Binds 1 zinc ion per subunit.</text>
</comment>
<keyword evidence="17" id="KW-1133">Transmembrane helix</keyword>
<evidence type="ECO:0000256" key="11">
    <source>
        <dbReference type="ARBA" id="ARBA00022692"/>
    </source>
</evidence>
<dbReference type="GO" id="GO:0042277">
    <property type="term" value="F:peptide binding"/>
    <property type="evidence" value="ECO:0007669"/>
    <property type="project" value="TreeGrafter"/>
</dbReference>
<comment type="subcellular location">
    <subcellularLocation>
        <location evidence="3">Cell membrane</location>
        <topology evidence="3">Lipid-anchor</topology>
        <topology evidence="3">GPI-anchor</topology>
    </subcellularLocation>
    <subcellularLocation>
        <location evidence="2">Cell membrane</location>
        <topology evidence="2">Single-pass type II membrane protein</topology>
    </subcellularLocation>
</comment>
<evidence type="ECO:0000256" key="7">
    <source>
        <dbReference type="ARBA" id="ARBA00022438"/>
    </source>
</evidence>
<feature type="site" description="Transition state stabilizer" evidence="25">
    <location>
        <position position="416"/>
    </location>
</feature>
<keyword evidence="7" id="KW-0031">Aminopeptidase</keyword>
<comment type="subunit">
    <text evidence="5">Homodimer; disulfide-linked.</text>
</comment>
<dbReference type="InterPro" id="IPR024571">
    <property type="entry name" value="ERAP1-like_C_dom"/>
</dbReference>